<evidence type="ECO:0000259" key="2">
    <source>
        <dbReference type="Pfam" id="PF25534"/>
    </source>
</evidence>
<dbReference type="EMBL" id="ML995484">
    <property type="protein sequence ID" value="KAF2142555.1"/>
    <property type="molecule type" value="Genomic_DNA"/>
</dbReference>
<dbReference type="Pfam" id="PF25534">
    <property type="entry name" value="DUF7918"/>
    <property type="match status" value="1"/>
</dbReference>
<reference evidence="3" key="1">
    <citation type="journal article" date="2020" name="Stud. Mycol.">
        <title>101 Dothideomycetes genomes: a test case for predicting lifestyles and emergence of pathogens.</title>
        <authorList>
            <person name="Haridas S."/>
            <person name="Albert R."/>
            <person name="Binder M."/>
            <person name="Bloem J."/>
            <person name="Labutti K."/>
            <person name="Salamov A."/>
            <person name="Andreopoulos B."/>
            <person name="Baker S."/>
            <person name="Barry K."/>
            <person name="Bills G."/>
            <person name="Bluhm B."/>
            <person name="Cannon C."/>
            <person name="Castanera R."/>
            <person name="Culley D."/>
            <person name="Daum C."/>
            <person name="Ezra D."/>
            <person name="Gonzalez J."/>
            <person name="Henrissat B."/>
            <person name="Kuo A."/>
            <person name="Liang C."/>
            <person name="Lipzen A."/>
            <person name="Lutzoni F."/>
            <person name="Magnuson J."/>
            <person name="Mondo S."/>
            <person name="Nolan M."/>
            <person name="Ohm R."/>
            <person name="Pangilinan J."/>
            <person name="Park H.-J."/>
            <person name="Ramirez L."/>
            <person name="Alfaro M."/>
            <person name="Sun H."/>
            <person name="Tritt A."/>
            <person name="Yoshinaga Y."/>
            <person name="Zwiers L.-H."/>
            <person name="Turgeon B."/>
            <person name="Goodwin S."/>
            <person name="Spatafora J."/>
            <person name="Crous P."/>
            <person name="Grigoriev I."/>
        </authorList>
    </citation>
    <scope>NUCLEOTIDE SEQUENCE</scope>
    <source>
        <strain evidence="3">CBS 121167</strain>
    </source>
</reference>
<dbReference type="PANTHER" id="PTHR36223:SF1">
    <property type="entry name" value="TRANSCRIPTION ELONGATION FACTOR EAF N-TERMINAL DOMAIN-CONTAINING PROTEIN"/>
    <property type="match status" value="1"/>
</dbReference>
<dbReference type="GeneID" id="54301625"/>
<accession>A0A6A6BGW0</accession>
<sequence length="289" mass="32640">MAILESVPGVTAEVRVNNIAVKEYVDTTTEDPPNTVIKYIEAISGQNFTVNWQFQPNFVHRNHSIYAIIYIDGKNVCSQTTIVEKFRGNCCRHEEVGDIRSYQGEQRVMQKFAFSAITIDDDSERVICDSLKHKVDTLGEIKIKLLRVKHLGYHVSSNRRGHRIASIDKIPEKALKGNATSHQLGLDQPIPIPSGSGRRTDFDYIDQKSSPFAIFSFKYRSVEALKALHIIPRTPPPRQKDSTEYLIKKEAESENARKRTRDNSQASNSVEGRPTKRAKADVIDLTGDD</sequence>
<dbReference type="RefSeq" id="XP_033398267.1">
    <property type="nucleotide sequence ID" value="XM_033544129.1"/>
</dbReference>
<gene>
    <name evidence="3" type="ORF">K452DRAFT_318156</name>
</gene>
<evidence type="ECO:0000313" key="4">
    <source>
        <dbReference type="Proteomes" id="UP000799438"/>
    </source>
</evidence>
<dbReference type="OrthoDB" id="3364132at2759"/>
<dbReference type="AlphaFoldDB" id="A0A6A6BGW0"/>
<name>A0A6A6BGW0_9PEZI</name>
<evidence type="ECO:0000313" key="3">
    <source>
        <dbReference type="EMBL" id="KAF2142555.1"/>
    </source>
</evidence>
<feature type="region of interest" description="Disordered" evidence="1">
    <location>
        <begin position="179"/>
        <end position="201"/>
    </location>
</feature>
<proteinExistence type="predicted"/>
<feature type="region of interest" description="Disordered" evidence="1">
    <location>
        <begin position="232"/>
        <end position="289"/>
    </location>
</feature>
<dbReference type="InterPro" id="IPR057678">
    <property type="entry name" value="DUF7918"/>
</dbReference>
<feature type="domain" description="DUF7918" evidence="2">
    <location>
        <begin position="9"/>
        <end position="234"/>
    </location>
</feature>
<feature type="compositionally biased region" description="Basic and acidic residues" evidence="1">
    <location>
        <begin position="238"/>
        <end position="257"/>
    </location>
</feature>
<protein>
    <recommendedName>
        <fullName evidence="2">DUF7918 domain-containing protein</fullName>
    </recommendedName>
</protein>
<dbReference type="Proteomes" id="UP000799438">
    <property type="component" value="Unassembled WGS sequence"/>
</dbReference>
<dbReference type="PANTHER" id="PTHR36223">
    <property type="entry name" value="BETA-LACTAMASE-TYPE TRANSPEPTIDASE FOLD DOMAIN CONTAINING PROTEIN"/>
    <property type="match status" value="1"/>
</dbReference>
<organism evidence="3 4">
    <name type="scientific">Aplosporella prunicola CBS 121167</name>
    <dbReference type="NCBI Taxonomy" id="1176127"/>
    <lineage>
        <taxon>Eukaryota</taxon>
        <taxon>Fungi</taxon>
        <taxon>Dikarya</taxon>
        <taxon>Ascomycota</taxon>
        <taxon>Pezizomycotina</taxon>
        <taxon>Dothideomycetes</taxon>
        <taxon>Dothideomycetes incertae sedis</taxon>
        <taxon>Botryosphaeriales</taxon>
        <taxon>Aplosporellaceae</taxon>
        <taxon>Aplosporella</taxon>
    </lineage>
</organism>
<keyword evidence="4" id="KW-1185">Reference proteome</keyword>
<evidence type="ECO:0000256" key="1">
    <source>
        <dbReference type="SAM" id="MobiDB-lite"/>
    </source>
</evidence>